<protein>
    <submittedName>
        <fullName evidence="5">RHS repeat-associated core domain-containing protein</fullName>
    </submittedName>
</protein>
<dbReference type="NCBIfam" id="TIGR03696">
    <property type="entry name" value="Rhs_assc_core"/>
    <property type="match status" value="1"/>
</dbReference>
<dbReference type="EMBL" id="FUZA01000001">
    <property type="protein sequence ID" value="SKB47353.1"/>
    <property type="molecule type" value="Genomic_DNA"/>
</dbReference>
<name>A0A1T5BKL5_9BACT</name>
<dbReference type="AlphaFoldDB" id="A0A1T5BKL5"/>
<evidence type="ECO:0000313" key="6">
    <source>
        <dbReference type="Proteomes" id="UP000190897"/>
    </source>
</evidence>
<organism evidence="5 6">
    <name type="scientific">Dyadobacter psychrophilus</name>
    <dbReference type="NCBI Taxonomy" id="651661"/>
    <lineage>
        <taxon>Bacteria</taxon>
        <taxon>Pseudomonadati</taxon>
        <taxon>Bacteroidota</taxon>
        <taxon>Cytophagia</taxon>
        <taxon>Cytophagales</taxon>
        <taxon>Spirosomataceae</taxon>
        <taxon>Dyadobacter</taxon>
    </lineage>
</organism>
<dbReference type="InterPro" id="IPR050708">
    <property type="entry name" value="T6SS_VgrG/RHS"/>
</dbReference>
<proteinExistence type="predicted"/>
<sequence>MAARNTEKISEEGRNIIIENKRGALFKLNFSENFQLASAERSSGAKCHFRFDDDDRPIGFELANQESVTLGYKDDLPTIVGVNGQNLEIFYNKDQQISRVIFPDQRGFKFEYDDNQKLIALTNRAGEVRRYSTSIEDGKLVHELVDPLGRVTQLKMDTYGGIENLIFPDGSTIDSRYDDEFDVEIIKLRNGKEKRVYSDGIHIERIEWQDGNYRSVDVNDSNQIEGIGNPSGEIAYKYSNDKLSSESFNDSEITYTYDDDLLQVVKYPSELAVTYEYSENEELSLVKVNSDTLRYDYDSLGNLDKIIYPNGLVEYQKNLSFSGIQESRITNANGDHITSQIYSYDFLGRLIRYNNYAEGVNQDLRLNYDHADRLTHADDVNSSYSENFSYDKKGNIVRSISDEIAYGDTDEIRSFNGISLPYDLAGNLLGYFDKSRGELNFTYGDDGTLATAQVGNEVWEYFYDGLGRRVGKSNRREQFRYSWSGEKLLSEEYKNHNETIIRDYVYAESNIPVAFVENGKTYWMHRDIRGAITNVSDSNGHLVWTASYTAFGEAVIIKSQIRQPWRLNGHYFDDETGLHYNVARYYSVTLRSYLSLDPKWLLFGATNYSYAANDPYNKIDTDGNLPEWVNTANIASIGAGIIAGAIAGGSAVAAGAAIASAIGISAPAIAIAAGSLAALAVVGALSGAVAGLVESIVKDKLEGKEVCWECAANAAKTGAALGLVLGPVGKVFVKATRILPNKWKLPIASLAKHSKYQFESLTSKAGLFLSKVQRIRRINAIRYYFKAAESSRKWGKNRIKNHVAGIDFSQKVEVVIIPKGTTLIQYQKLGDPIGNYFAIPGTPANKLGIDPTNKVIKVFVTTKDVEVLKSSTSSIKDVWSSPGKVVITEGGGTQFFIIDPINI</sequence>
<dbReference type="InterPro" id="IPR028238">
    <property type="entry name" value="Ntox46"/>
</dbReference>
<evidence type="ECO:0000256" key="1">
    <source>
        <dbReference type="ARBA" id="ARBA00022737"/>
    </source>
</evidence>
<dbReference type="STRING" id="651661.SAMN05660293_00396"/>
<dbReference type="InterPro" id="IPR022385">
    <property type="entry name" value="Rhs_assc_core"/>
</dbReference>
<evidence type="ECO:0000259" key="4">
    <source>
        <dbReference type="Pfam" id="PF25023"/>
    </source>
</evidence>
<dbReference type="PANTHER" id="PTHR32305:SF15">
    <property type="entry name" value="PROTEIN RHSA-RELATED"/>
    <property type="match status" value="1"/>
</dbReference>
<dbReference type="Pfam" id="PF15538">
    <property type="entry name" value="Ntox46"/>
    <property type="match status" value="1"/>
</dbReference>
<feature type="domain" description="Teneurin-like YD-shell" evidence="4">
    <location>
        <begin position="333"/>
        <end position="597"/>
    </location>
</feature>
<feature type="transmembrane region" description="Helical" evidence="2">
    <location>
        <begin position="669"/>
        <end position="693"/>
    </location>
</feature>
<gene>
    <name evidence="5" type="ORF">SAMN05660293_00396</name>
</gene>
<evidence type="ECO:0000259" key="3">
    <source>
        <dbReference type="Pfam" id="PF15538"/>
    </source>
</evidence>
<feature type="transmembrane region" description="Helical" evidence="2">
    <location>
        <begin position="637"/>
        <end position="662"/>
    </location>
</feature>
<keyword evidence="2" id="KW-0812">Transmembrane</keyword>
<keyword evidence="6" id="KW-1185">Reference proteome</keyword>
<dbReference type="PANTHER" id="PTHR32305">
    <property type="match status" value="1"/>
</dbReference>
<keyword evidence="2" id="KW-0472">Membrane</keyword>
<keyword evidence="2" id="KW-1133">Transmembrane helix</keyword>
<dbReference type="Pfam" id="PF25023">
    <property type="entry name" value="TEN_YD-shell"/>
    <property type="match status" value="1"/>
</dbReference>
<evidence type="ECO:0000256" key="2">
    <source>
        <dbReference type="SAM" id="Phobius"/>
    </source>
</evidence>
<dbReference type="Proteomes" id="UP000190897">
    <property type="component" value="Unassembled WGS sequence"/>
</dbReference>
<evidence type="ECO:0000313" key="5">
    <source>
        <dbReference type="EMBL" id="SKB47353.1"/>
    </source>
</evidence>
<feature type="domain" description="Bacterial toxin 46" evidence="3">
    <location>
        <begin position="798"/>
        <end position="896"/>
    </location>
</feature>
<dbReference type="InterPro" id="IPR056823">
    <property type="entry name" value="TEN-like_YD-shell"/>
</dbReference>
<accession>A0A1T5BKL5</accession>
<reference evidence="6" key="1">
    <citation type="submission" date="2017-02" db="EMBL/GenBank/DDBJ databases">
        <authorList>
            <person name="Varghese N."/>
            <person name="Submissions S."/>
        </authorList>
    </citation>
    <scope>NUCLEOTIDE SEQUENCE [LARGE SCALE GENOMIC DNA]</scope>
    <source>
        <strain evidence="6">DSM 22270</strain>
    </source>
</reference>
<dbReference type="Gene3D" id="2.180.10.10">
    <property type="entry name" value="RHS repeat-associated core"/>
    <property type="match status" value="1"/>
</dbReference>
<keyword evidence="1" id="KW-0677">Repeat</keyword>